<organism evidence="4 5">
    <name type="scientific">Actinomyces radicidentis</name>
    <dbReference type="NCBI Taxonomy" id="111015"/>
    <lineage>
        <taxon>Bacteria</taxon>
        <taxon>Bacillati</taxon>
        <taxon>Actinomycetota</taxon>
        <taxon>Actinomycetes</taxon>
        <taxon>Actinomycetales</taxon>
        <taxon>Actinomycetaceae</taxon>
        <taxon>Actinomyces</taxon>
    </lineage>
</organism>
<dbReference type="Pfam" id="PF00293">
    <property type="entry name" value="NUDIX"/>
    <property type="match status" value="1"/>
</dbReference>
<dbReference type="InterPro" id="IPR000086">
    <property type="entry name" value="NUDIX_hydrolase_dom"/>
</dbReference>
<sequence length="153" mass="15752">MSESIPFSPVPADEEGVIHVSAVVLADAAGRVLQVRKTGTEAFTFPGGKPEAGETYLLAAVRELAEETALTLAPADLASLGLRRTSAANEDGFGLAAAVYVGPVLDDEAAAAVTVHDEIEELAWVAPGEVDDEGGFPGGRLAPLSAEVLRERA</sequence>
<comment type="cofactor">
    <cofactor evidence="1">
        <name>Mg(2+)</name>
        <dbReference type="ChEBI" id="CHEBI:18420"/>
    </cofactor>
</comment>
<evidence type="ECO:0000313" key="5">
    <source>
        <dbReference type="Proteomes" id="UP000065220"/>
    </source>
</evidence>
<dbReference type="Gene3D" id="3.90.79.10">
    <property type="entry name" value="Nucleoside Triphosphate Pyrophosphohydrolase"/>
    <property type="match status" value="1"/>
</dbReference>
<dbReference type="AlphaFoldDB" id="A0A109W2I2"/>
<dbReference type="EMBL" id="CP014228">
    <property type="protein sequence ID" value="AMD87181.1"/>
    <property type="molecule type" value="Genomic_DNA"/>
</dbReference>
<dbReference type="CDD" id="cd04690">
    <property type="entry name" value="NUDIX_Hydrolase"/>
    <property type="match status" value="1"/>
</dbReference>
<dbReference type="RefSeq" id="WP_067941584.1">
    <property type="nucleotide sequence ID" value="NZ_CP014228.1"/>
</dbReference>
<dbReference type="GO" id="GO:0016787">
    <property type="term" value="F:hydrolase activity"/>
    <property type="evidence" value="ECO:0007669"/>
    <property type="project" value="UniProtKB-KW"/>
</dbReference>
<gene>
    <name evidence="4" type="ORF">AXF14_05745</name>
</gene>
<accession>A0A109W2I2</accession>
<dbReference type="Proteomes" id="UP000065220">
    <property type="component" value="Chromosome"/>
</dbReference>
<dbReference type="KEGG" id="ard:AXF14_05745"/>
<dbReference type="InterPro" id="IPR015797">
    <property type="entry name" value="NUDIX_hydrolase-like_dom_sf"/>
</dbReference>
<keyword evidence="2" id="KW-0378">Hydrolase</keyword>
<dbReference type="PROSITE" id="PS51462">
    <property type="entry name" value="NUDIX"/>
    <property type="match status" value="1"/>
</dbReference>
<dbReference type="PANTHER" id="PTHR43046">
    <property type="entry name" value="GDP-MANNOSE MANNOSYL HYDROLASE"/>
    <property type="match status" value="1"/>
</dbReference>
<keyword evidence="5" id="KW-1185">Reference proteome</keyword>
<evidence type="ECO:0000313" key="4">
    <source>
        <dbReference type="EMBL" id="AMD87181.1"/>
    </source>
</evidence>
<evidence type="ECO:0000256" key="1">
    <source>
        <dbReference type="ARBA" id="ARBA00001946"/>
    </source>
</evidence>
<evidence type="ECO:0000256" key="2">
    <source>
        <dbReference type="ARBA" id="ARBA00022801"/>
    </source>
</evidence>
<reference evidence="5" key="1">
    <citation type="submission" date="2016-02" db="EMBL/GenBank/DDBJ databases">
        <authorList>
            <person name="Holder M.E."/>
            <person name="Ajami N.J."/>
            <person name="Petrosino J.F."/>
        </authorList>
    </citation>
    <scope>NUCLEOTIDE SEQUENCE [LARGE SCALE GENOMIC DNA]</scope>
    <source>
        <strain evidence="5">CCUG 36733</strain>
    </source>
</reference>
<name>A0A109W2I2_ACTRD</name>
<protein>
    <recommendedName>
        <fullName evidence="3">Nudix hydrolase domain-containing protein</fullName>
    </recommendedName>
</protein>
<evidence type="ECO:0000259" key="3">
    <source>
        <dbReference type="PROSITE" id="PS51462"/>
    </source>
</evidence>
<dbReference type="SUPFAM" id="SSF55811">
    <property type="entry name" value="Nudix"/>
    <property type="match status" value="1"/>
</dbReference>
<dbReference type="PANTHER" id="PTHR43046:SF2">
    <property type="entry name" value="8-OXO-DGTP DIPHOSPHATASE-RELATED"/>
    <property type="match status" value="1"/>
</dbReference>
<proteinExistence type="predicted"/>
<feature type="domain" description="Nudix hydrolase" evidence="3">
    <location>
        <begin position="15"/>
        <end position="149"/>
    </location>
</feature>
<dbReference type="STRING" id="111015.AXF14_05745"/>
<dbReference type="OrthoDB" id="9801098at2"/>